<protein>
    <submittedName>
        <fullName evidence="2">SAM-dependent methyltransferase</fullName>
    </submittedName>
</protein>
<feature type="domain" description="Methyltransferase type 11" evidence="1">
    <location>
        <begin position="72"/>
        <end position="160"/>
    </location>
</feature>
<sequence length="280" mass="31359">MTGRERAVAEDPAVYMAENRRQWESWTPRKAASARSGLDGFRRGGVRVHRVERDEVGDVSGRTLLHLQSHMGVRTLSWARLGARVTGVDFSAEGTATARSLARAIAPSARFVCANVYDLPEHLDGTFDVVYMSHGTLGWLPDLGRWAEIVARFTAPGGRFHLFEAHPTAWLFDQRADARELCARHGYFSPGEPLRWRYRRPHAAPGTDADGWEYCWGHGMGAIVTSLVAAGLAIGHLHERPFVAWPMFPFLEQRDDGWWHLPDDIPSVPLSFSLMAHKPL</sequence>
<gene>
    <name evidence="2" type="ORF">JO379_002021</name>
</gene>
<proteinExistence type="predicted"/>
<dbReference type="Pfam" id="PF08241">
    <property type="entry name" value="Methyltransf_11"/>
    <property type="match status" value="1"/>
</dbReference>
<comment type="caution">
    <text evidence="2">The sequence shown here is derived from an EMBL/GenBank/DDBJ whole genome shotgun (WGS) entry which is preliminary data.</text>
</comment>
<keyword evidence="2" id="KW-0808">Transferase</keyword>
<dbReference type="Gene3D" id="3.40.50.150">
    <property type="entry name" value="Vaccinia Virus protein VP39"/>
    <property type="match status" value="1"/>
</dbReference>
<dbReference type="RefSeq" id="WP_130877474.1">
    <property type="nucleotide sequence ID" value="NZ_JAGIOH010000001.1"/>
</dbReference>
<dbReference type="InterPro" id="IPR029063">
    <property type="entry name" value="SAM-dependent_MTases_sf"/>
</dbReference>
<dbReference type="GeneID" id="91568886"/>
<dbReference type="Proteomes" id="UP001519291">
    <property type="component" value="Unassembled WGS sequence"/>
</dbReference>
<accession>A0ABS4Y241</accession>
<dbReference type="InterPro" id="IPR013216">
    <property type="entry name" value="Methyltransf_11"/>
</dbReference>
<evidence type="ECO:0000313" key="3">
    <source>
        <dbReference type="Proteomes" id="UP001519291"/>
    </source>
</evidence>
<dbReference type="SUPFAM" id="SSF53335">
    <property type="entry name" value="S-adenosyl-L-methionine-dependent methyltransferases"/>
    <property type="match status" value="1"/>
</dbReference>
<dbReference type="EMBL" id="JAGIOH010000001">
    <property type="protein sequence ID" value="MBP2402552.1"/>
    <property type="molecule type" value="Genomic_DNA"/>
</dbReference>
<reference evidence="2 3" key="1">
    <citation type="submission" date="2021-03" db="EMBL/GenBank/DDBJ databases">
        <title>Sequencing the genomes of 1000 actinobacteria strains.</title>
        <authorList>
            <person name="Klenk H.-P."/>
        </authorList>
    </citation>
    <scope>NUCLEOTIDE SEQUENCE [LARGE SCALE GENOMIC DNA]</scope>
    <source>
        <strain evidence="2 3">DSM 41480</strain>
    </source>
</reference>
<keyword evidence="2" id="KW-0489">Methyltransferase</keyword>
<evidence type="ECO:0000259" key="1">
    <source>
        <dbReference type="Pfam" id="PF08241"/>
    </source>
</evidence>
<dbReference type="CDD" id="cd02440">
    <property type="entry name" value="AdoMet_MTases"/>
    <property type="match status" value="1"/>
</dbReference>
<keyword evidence="3" id="KW-1185">Reference proteome</keyword>
<evidence type="ECO:0000313" key="2">
    <source>
        <dbReference type="EMBL" id="MBP2402552.1"/>
    </source>
</evidence>
<dbReference type="GO" id="GO:0032259">
    <property type="term" value="P:methylation"/>
    <property type="evidence" value="ECO:0007669"/>
    <property type="project" value="UniProtKB-KW"/>
</dbReference>
<name>A0ABS4Y241_9ACTN</name>
<dbReference type="GO" id="GO:0008168">
    <property type="term" value="F:methyltransferase activity"/>
    <property type="evidence" value="ECO:0007669"/>
    <property type="project" value="UniProtKB-KW"/>
</dbReference>
<organism evidence="2 3">
    <name type="scientific">Streptomyces syringium</name>
    <dbReference type="NCBI Taxonomy" id="76729"/>
    <lineage>
        <taxon>Bacteria</taxon>
        <taxon>Bacillati</taxon>
        <taxon>Actinomycetota</taxon>
        <taxon>Actinomycetes</taxon>
        <taxon>Kitasatosporales</taxon>
        <taxon>Streptomycetaceae</taxon>
        <taxon>Streptomyces</taxon>
    </lineage>
</organism>